<name>A0ABP0JWA5_9DINO</name>
<protein>
    <submittedName>
        <fullName evidence="1">Uncharacterized protein</fullName>
    </submittedName>
</protein>
<dbReference type="EMBL" id="CAXAMN010006681">
    <property type="protein sequence ID" value="CAK9018777.1"/>
    <property type="molecule type" value="Genomic_DNA"/>
</dbReference>
<comment type="caution">
    <text evidence="1">The sequence shown here is derived from an EMBL/GenBank/DDBJ whole genome shotgun (WGS) entry which is preliminary data.</text>
</comment>
<gene>
    <name evidence="1" type="ORF">CCMP2556_LOCUS13255</name>
    <name evidence="2" type="ORF">CCMP2556_LOCUS13409</name>
</gene>
<dbReference type="EMBL" id="CAXAMN010006657">
    <property type="protein sequence ID" value="CAK9018408.1"/>
    <property type="molecule type" value="Genomic_DNA"/>
</dbReference>
<sequence>MKHSKEEAWWTHSSGTPAAAAAEKAPRCSTSAIRPPSVAPANLDSPHFLRLHHTPPRLPLPRMMSNPCNLVLTPKFVRAFAQSISIIWPILRLVIETGRPMKDLV</sequence>
<evidence type="ECO:0000313" key="2">
    <source>
        <dbReference type="EMBL" id="CAK9018777.1"/>
    </source>
</evidence>
<organism evidence="1 3">
    <name type="scientific">Durusdinium trenchii</name>
    <dbReference type="NCBI Taxonomy" id="1381693"/>
    <lineage>
        <taxon>Eukaryota</taxon>
        <taxon>Sar</taxon>
        <taxon>Alveolata</taxon>
        <taxon>Dinophyceae</taxon>
        <taxon>Suessiales</taxon>
        <taxon>Symbiodiniaceae</taxon>
        <taxon>Durusdinium</taxon>
    </lineage>
</organism>
<evidence type="ECO:0000313" key="3">
    <source>
        <dbReference type="Proteomes" id="UP001642484"/>
    </source>
</evidence>
<accession>A0ABP0JWA5</accession>
<dbReference type="Proteomes" id="UP001642484">
    <property type="component" value="Unassembled WGS sequence"/>
</dbReference>
<reference evidence="1 3" key="1">
    <citation type="submission" date="2024-02" db="EMBL/GenBank/DDBJ databases">
        <authorList>
            <person name="Chen Y."/>
            <person name="Shah S."/>
            <person name="Dougan E. K."/>
            <person name="Thang M."/>
            <person name="Chan C."/>
        </authorList>
    </citation>
    <scope>NUCLEOTIDE SEQUENCE [LARGE SCALE GENOMIC DNA]</scope>
</reference>
<evidence type="ECO:0000313" key="1">
    <source>
        <dbReference type="EMBL" id="CAK9018408.1"/>
    </source>
</evidence>
<keyword evidence="3" id="KW-1185">Reference proteome</keyword>
<proteinExistence type="predicted"/>